<dbReference type="PANTHER" id="PTHR46266:SF4">
    <property type="entry name" value="TRANSCRIPTION FACTOR TT8"/>
    <property type="match status" value="1"/>
</dbReference>
<name>A0A9W8G728_9FUNG</name>
<accession>A0A9W8G728</accession>
<proteinExistence type="predicted"/>
<dbReference type="Pfam" id="PF00010">
    <property type="entry name" value="HLH"/>
    <property type="match status" value="1"/>
</dbReference>
<feature type="region of interest" description="Disordered" evidence="1">
    <location>
        <begin position="217"/>
        <end position="331"/>
    </location>
</feature>
<reference evidence="3" key="1">
    <citation type="submission" date="2022-07" db="EMBL/GenBank/DDBJ databases">
        <title>Phylogenomic reconstructions and comparative analyses of Kickxellomycotina fungi.</title>
        <authorList>
            <person name="Reynolds N.K."/>
            <person name="Stajich J.E."/>
            <person name="Barry K."/>
            <person name="Grigoriev I.V."/>
            <person name="Crous P."/>
            <person name="Smith M.E."/>
        </authorList>
    </citation>
    <scope>NUCLEOTIDE SEQUENCE</scope>
    <source>
        <strain evidence="3">NRRL 3115</strain>
    </source>
</reference>
<evidence type="ECO:0000256" key="1">
    <source>
        <dbReference type="SAM" id="MobiDB-lite"/>
    </source>
</evidence>
<dbReference type="PROSITE" id="PS50888">
    <property type="entry name" value="BHLH"/>
    <property type="match status" value="1"/>
</dbReference>
<protein>
    <recommendedName>
        <fullName evidence="2">BHLH domain-containing protein</fullName>
    </recommendedName>
</protein>
<feature type="domain" description="BHLH" evidence="2">
    <location>
        <begin position="161"/>
        <end position="213"/>
    </location>
</feature>
<gene>
    <name evidence="3" type="ORF">GGI25_000746</name>
</gene>
<feature type="compositionally biased region" description="Basic and acidic residues" evidence="1">
    <location>
        <begin position="154"/>
        <end position="172"/>
    </location>
</feature>
<sequence>MTYTVGSASPHFVRSTAVPQPPLNPAGVVHSHPSIVPFIDSQSQLQPQNNAHYSQRFDGACSEPTLHHPPSHLSIHYPSCGSPYSPRNVPAHPDQHHHYSYPTPTAAVPTAPMSASHKRPSTYGSFASPPLSAPAFHGPHYHNHVSSTENGGSKAEERENRRRISHSAMERRRRERTNNIINELKELIPWLRNESRMQKLEVLEQCVCYIKELQQQQQTGTQSEAITANSCSSPSKRQRTDGGYQSCSPISEEENVSDEHNSQKEVTPASDGLASSPHALPLPQNRSSRSPQTKTSPDTTTTTITDAAIVSIPRPSRASSPSNSQEAALSAPAISSAHMVSSITHTANSNGDGRANYSHNTEFWGTMAGISVDADPASDLPELVSSDSGVSSKASSTVSTITPFRGPLPKGIADSLGKPAAVTSAAEIIASPSVAIADEHVRRGAKSSIEFLMS</sequence>
<evidence type="ECO:0000313" key="3">
    <source>
        <dbReference type="EMBL" id="KAJ2680454.1"/>
    </source>
</evidence>
<dbReference type="GO" id="GO:0046983">
    <property type="term" value="F:protein dimerization activity"/>
    <property type="evidence" value="ECO:0007669"/>
    <property type="project" value="InterPro"/>
</dbReference>
<feature type="compositionally biased region" description="Polar residues" evidence="1">
    <location>
        <begin position="44"/>
        <end position="53"/>
    </location>
</feature>
<dbReference type="OrthoDB" id="690068at2759"/>
<dbReference type="Gene3D" id="4.10.280.10">
    <property type="entry name" value="Helix-loop-helix DNA-binding domain"/>
    <property type="match status" value="1"/>
</dbReference>
<dbReference type="AlphaFoldDB" id="A0A9W8G728"/>
<feature type="region of interest" description="Disordered" evidence="1">
    <location>
        <begin position="44"/>
        <end position="65"/>
    </location>
</feature>
<dbReference type="SUPFAM" id="SSF47459">
    <property type="entry name" value="HLH, helix-loop-helix DNA-binding domain"/>
    <property type="match status" value="1"/>
</dbReference>
<dbReference type="EMBL" id="JANBTW010000005">
    <property type="protein sequence ID" value="KAJ2680454.1"/>
    <property type="molecule type" value="Genomic_DNA"/>
</dbReference>
<dbReference type="Proteomes" id="UP001151518">
    <property type="component" value="Unassembled WGS sequence"/>
</dbReference>
<evidence type="ECO:0000259" key="2">
    <source>
        <dbReference type="PROSITE" id="PS50888"/>
    </source>
</evidence>
<feature type="compositionally biased region" description="Polar residues" evidence="1">
    <location>
        <begin position="223"/>
        <end position="235"/>
    </location>
</feature>
<evidence type="ECO:0000313" key="4">
    <source>
        <dbReference type="Proteomes" id="UP001151518"/>
    </source>
</evidence>
<comment type="caution">
    <text evidence="3">The sequence shown here is derived from an EMBL/GenBank/DDBJ whole genome shotgun (WGS) entry which is preliminary data.</text>
</comment>
<dbReference type="PANTHER" id="PTHR46266">
    <property type="entry name" value="TRANSCRIPTION FACTOR TT8"/>
    <property type="match status" value="1"/>
</dbReference>
<dbReference type="SMART" id="SM00353">
    <property type="entry name" value="HLH"/>
    <property type="match status" value="1"/>
</dbReference>
<dbReference type="InterPro" id="IPR011598">
    <property type="entry name" value="bHLH_dom"/>
</dbReference>
<organism evidence="3 4">
    <name type="scientific">Coemansia spiralis</name>
    <dbReference type="NCBI Taxonomy" id="417178"/>
    <lineage>
        <taxon>Eukaryota</taxon>
        <taxon>Fungi</taxon>
        <taxon>Fungi incertae sedis</taxon>
        <taxon>Zoopagomycota</taxon>
        <taxon>Kickxellomycotina</taxon>
        <taxon>Kickxellomycetes</taxon>
        <taxon>Kickxellales</taxon>
        <taxon>Kickxellaceae</taxon>
        <taxon>Coemansia</taxon>
    </lineage>
</organism>
<dbReference type="InterPro" id="IPR036638">
    <property type="entry name" value="HLH_DNA-bd_sf"/>
</dbReference>
<feature type="region of interest" description="Disordered" evidence="1">
    <location>
        <begin position="144"/>
        <end position="173"/>
    </location>
</feature>
<feature type="compositionally biased region" description="Low complexity" evidence="1">
    <location>
        <begin position="290"/>
        <end position="324"/>
    </location>
</feature>